<keyword evidence="5" id="KW-0479">Metal-binding</keyword>
<evidence type="ECO:0000256" key="5">
    <source>
        <dbReference type="ARBA" id="ARBA00022723"/>
    </source>
</evidence>
<feature type="domain" description="RING-type" evidence="13">
    <location>
        <begin position="326"/>
        <end position="368"/>
    </location>
</feature>
<protein>
    <recommendedName>
        <fullName evidence="3">RING-type E3 ubiquitin transferase</fullName>
        <ecNumber evidence="3">2.3.2.27</ecNumber>
    </recommendedName>
</protein>
<dbReference type="PROSITE" id="PS50089">
    <property type="entry name" value="ZF_RING_2"/>
    <property type="match status" value="1"/>
</dbReference>
<name>A0AAD5YIF8_9APHY</name>
<dbReference type="InterPro" id="IPR003137">
    <property type="entry name" value="PA_domain"/>
</dbReference>
<keyword evidence="8 12" id="KW-1133">Transmembrane helix</keyword>
<keyword evidence="9 12" id="KW-0472">Membrane</keyword>
<comment type="catalytic activity">
    <reaction evidence="1">
        <text>S-ubiquitinyl-[E2 ubiquitin-conjugating enzyme]-L-cysteine + [acceptor protein]-L-lysine = [E2 ubiquitin-conjugating enzyme]-L-cysteine + N(6)-ubiquitinyl-[acceptor protein]-L-lysine.</text>
        <dbReference type="EC" id="2.3.2.27"/>
    </reaction>
</comment>
<dbReference type="GO" id="GO:0061630">
    <property type="term" value="F:ubiquitin protein ligase activity"/>
    <property type="evidence" value="ECO:0007669"/>
    <property type="project" value="UniProtKB-EC"/>
</dbReference>
<feature type="compositionally biased region" description="Basic and acidic residues" evidence="11">
    <location>
        <begin position="301"/>
        <end position="311"/>
    </location>
</feature>
<dbReference type="PANTHER" id="PTHR47168:SF1">
    <property type="entry name" value="OS02G0798600 PROTEIN"/>
    <property type="match status" value="1"/>
</dbReference>
<evidence type="ECO:0000313" key="15">
    <source>
        <dbReference type="Proteomes" id="UP001212997"/>
    </source>
</evidence>
<dbReference type="Proteomes" id="UP001212997">
    <property type="component" value="Unassembled WGS sequence"/>
</dbReference>
<evidence type="ECO:0000256" key="9">
    <source>
        <dbReference type="ARBA" id="ARBA00023136"/>
    </source>
</evidence>
<dbReference type="Pfam" id="PF13639">
    <property type="entry name" value="zf-RING_2"/>
    <property type="match status" value="1"/>
</dbReference>
<dbReference type="FunFam" id="3.30.40.10:FF:000388">
    <property type="entry name" value="Putative RING zinc finger domain superfamily protein"/>
    <property type="match status" value="1"/>
</dbReference>
<evidence type="ECO:0000256" key="10">
    <source>
        <dbReference type="PROSITE-ProRule" id="PRU00175"/>
    </source>
</evidence>
<dbReference type="EMBL" id="JANAWD010000008">
    <property type="protein sequence ID" value="KAJ3491721.1"/>
    <property type="molecule type" value="Genomic_DNA"/>
</dbReference>
<evidence type="ECO:0000256" key="3">
    <source>
        <dbReference type="ARBA" id="ARBA00012483"/>
    </source>
</evidence>
<dbReference type="GO" id="GO:0008270">
    <property type="term" value="F:zinc ion binding"/>
    <property type="evidence" value="ECO:0007669"/>
    <property type="project" value="UniProtKB-KW"/>
</dbReference>
<keyword evidence="15" id="KW-1185">Reference proteome</keyword>
<keyword evidence="4 12" id="KW-0812">Transmembrane</keyword>
<dbReference type="SMART" id="SM00184">
    <property type="entry name" value="RING"/>
    <property type="match status" value="1"/>
</dbReference>
<evidence type="ECO:0000256" key="8">
    <source>
        <dbReference type="ARBA" id="ARBA00022989"/>
    </source>
</evidence>
<comment type="subcellular location">
    <subcellularLocation>
        <location evidence="2">Membrane</location>
        <topology evidence="2">Single-pass membrane protein</topology>
    </subcellularLocation>
</comment>
<dbReference type="InterPro" id="IPR001841">
    <property type="entry name" value="Znf_RING"/>
</dbReference>
<evidence type="ECO:0000256" key="2">
    <source>
        <dbReference type="ARBA" id="ARBA00004167"/>
    </source>
</evidence>
<dbReference type="Pfam" id="PF02225">
    <property type="entry name" value="PA"/>
    <property type="match status" value="1"/>
</dbReference>
<feature type="compositionally biased region" description="Low complexity" evidence="11">
    <location>
        <begin position="419"/>
        <end position="432"/>
    </location>
</feature>
<comment type="caution">
    <text evidence="14">The sequence shown here is derived from an EMBL/GenBank/DDBJ whole genome shotgun (WGS) entry which is preliminary data.</text>
</comment>
<keyword evidence="7" id="KW-0862">Zinc</keyword>
<dbReference type="PANTHER" id="PTHR47168">
    <property type="entry name" value="RING ZINC FINGER DOMAIN SUPERFAMILY PROTEIN-RELATED"/>
    <property type="match status" value="1"/>
</dbReference>
<feature type="region of interest" description="Disordered" evidence="11">
    <location>
        <begin position="263"/>
        <end position="319"/>
    </location>
</feature>
<feature type="transmembrane region" description="Helical" evidence="12">
    <location>
        <begin position="204"/>
        <end position="228"/>
    </location>
</feature>
<accession>A0AAD5YIF8</accession>
<feature type="compositionally biased region" description="Polar residues" evidence="11">
    <location>
        <begin position="401"/>
        <end position="418"/>
    </location>
</feature>
<evidence type="ECO:0000259" key="13">
    <source>
        <dbReference type="PROSITE" id="PS50089"/>
    </source>
</evidence>
<dbReference type="GO" id="GO:0016020">
    <property type="term" value="C:membrane"/>
    <property type="evidence" value="ECO:0007669"/>
    <property type="project" value="UniProtKB-SubCell"/>
</dbReference>
<dbReference type="SUPFAM" id="SSF52025">
    <property type="entry name" value="PA domain"/>
    <property type="match status" value="1"/>
</dbReference>
<dbReference type="InterPro" id="IPR013083">
    <property type="entry name" value="Znf_RING/FYVE/PHD"/>
</dbReference>
<evidence type="ECO:0000256" key="1">
    <source>
        <dbReference type="ARBA" id="ARBA00000900"/>
    </source>
</evidence>
<organism evidence="14 15">
    <name type="scientific">Meripilus lineatus</name>
    <dbReference type="NCBI Taxonomy" id="2056292"/>
    <lineage>
        <taxon>Eukaryota</taxon>
        <taxon>Fungi</taxon>
        <taxon>Dikarya</taxon>
        <taxon>Basidiomycota</taxon>
        <taxon>Agaricomycotina</taxon>
        <taxon>Agaricomycetes</taxon>
        <taxon>Polyporales</taxon>
        <taxon>Meripilaceae</taxon>
        <taxon>Meripilus</taxon>
    </lineage>
</organism>
<dbReference type="InterPro" id="IPR046450">
    <property type="entry name" value="PA_dom_sf"/>
</dbReference>
<evidence type="ECO:0000256" key="12">
    <source>
        <dbReference type="SAM" id="Phobius"/>
    </source>
</evidence>
<dbReference type="CDD" id="cd00538">
    <property type="entry name" value="PA"/>
    <property type="match status" value="1"/>
</dbReference>
<evidence type="ECO:0000256" key="7">
    <source>
        <dbReference type="ARBA" id="ARBA00022833"/>
    </source>
</evidence>
<dbReference type="Gene3D" id="3.50.30.30">
    <property type="match status" value="1"/>
</dbReference>
<evidence type="ECO:0000256" key="11">
    <source>
        <dbReference type="SAM" id="MobiDB-lite"/>
    </source>
</evidence>
<dbReference type="EC" id="2.3.2.27" evidence="3"/>
<reference evidence="14" key="1">
    <citation type="submission" date="2022-07" db="EMBL/GenBank/DDBJ databases">
        <title>Genome Sequence of Physisporinus lineatus.</title>
        <authorList>
            <person name="Buettner E."/>
        </authorList>
    </citation>
    <scope>NUCLEOTIDE SEQUENCE</scope>
    <source>
        <strain evidence="14">VT162</strain>
    </source>
</reference>
<dbReference type="Gene3D" id="3.30.40.10">
    <property type="entry name" value="Zinc/RING finger domain, C3HC4 (zinc finger)"/>
    <property type="match status" value="1"/>
</dbReference>
<evidence type="ECO:0000313" key="14">
    <source>
        <dbReference type="EMBL" id="KAJ3491721.1"/>
    </source>
</evidence>
<gene>
    <name evidence="14" type="ORF">NLI96_g501</name>
</gene>
<sequence length="450" mass="50207">MPANARNPAMEGASSWMWGWAWASDGTVSIVDRTPAITYPARPASFGLELVDPLLGYVIPLSAFTAPCPSNESFVPVKSAKRSWDPDATFGCPNLCISGSNRPAESEKWIALVQRGGCPFVEKARQAQDLGAKAVVVGGDRENPDALLNMYSERDSSDIHIAATYIKYWDYVELSELIATSNTSNNGLRTLSLIITTEYSAWEWYSPIITFIVILLLPTLLTFITLLIHRIRAARAAQRDRAPEEFVHRLPWRVWTGTGWEKHEGALEEDPTEDPSSGPPRDPERGEGPHFGWRFGRRRRPDTIHDGHGEADNEEEPEWVEHQEQCPICLDSFVKGDKVRVLPCQHMFHMDHVDPWLIQKKKTCPVCKADVTKPRPHYPHHHAPQHLEVTHESTRDITPEEPSTSQAIQPTASDNVLPSNVSVVTKSTTASSPIPIATPTERTPLLSAPF</sequence>
<evidence type="ECO:0000256" key="4">
    <source>
        <dbReference type="ARBA" id="ARBA00022692"/>
    </source>
</evidence>
<evidence type="ECO:0000256" key="6">
    <source>
        <dbReference type="ARBA" id="ARBA00022771"/>
    </source>
</evidence>
<dbReference type="AlphaFoldDB" id="A0AAD5YIF8"/>
<feature type="region of interest" description="Disordered" evidence="11">
    <location>
        <begin position="395"/>
        <end position="450"/>
    </location>
</feature>
<keyword evidence="6 10" id="KW-0863">Zinc-finger</keyword>
<proteinExistence type="predicted"/>
<dbReference type="InterPro" id="IPR051653">
    <property type="entry name" value="E3_ligase_sorting_rcpt"/>
</dbReference>
<dbReference type="SUPFAM" id="SSF57850">
    <property type="entry name" value="RING/U-box"/>
    <property type="match status" value="1"/>
</dbReference>